<dbReference type="SUPFAM" id="SSF64268">
    <property type="entry name" value="PX domain"/>
    <property type="match status" value="1"/>
</dbReference>
<reference evidence="5" key="1">
    <citation type="submission" date="2020-04" db="EMBL/GenBank/DDBJ databases">
        <authorList>
            <person name="Alioto T."/>
            <person name="Alioto T."/>
            <person name="Gomez Garrido J."/>
        </authorList>
    </citation>
    <scope>NUCLEOTIDE SEQUENCE</scope>
    <source>
        <strain evidence="5">A484AB</strain>
    </source>
</reference>
<name>A0A7D9JAR9_PARCT</name>
<accession>A0A7D9JAR9</accession>
<dbReference type="PANTHER" id="PTHR22999:SF23">
    <property type="entry name" value="SORTING NEXIN-16"/>
    <property type="match status" value="1"/>
</dbReference>
<dbReference type="GO" id="GO:0006622">
    <property type="term" value="P:protein targeting to lysosome"/>
    <property type="evidence" value="ECO:0007669"/>
    <property type="project" value="TreeGrafter"/>
</dbReference>
<comment type="caution">
    <text evidence="5">The sequence shown here is derived from an EMBL/GenBank/DDBJ whole genome shotgun (WGS) entry which is preliminary data.</text>
</comment>
<evidence type="ECO:0000256" key="3">
    <source>
        <dbReference type="SAM" id="Coils"/>
    </source>
</evidence>
<feature type="compositionally biased region" description="Polar residues" evidence="4">
    <location>
        <begin position="188"/>
        <end position="199"/>
    </location>
</feature>
<dbReference type="GO" id="GO:0005769">
    <property type="term" value="C:early endosome"/>
    <property type="evidence" value="ECO:0007669"/>
    <property type="project" value="TreeGrafter"/>
</dbReference>
<feature type="region of interest" description="Disordered" evidence="4">
    <location>
        <begin position="173"/>
        <end position="214"/>
    </location>
</feature>
<evidence type="ECO:0000256" key="2">
    <source>
        <dbReference type="ARBA" id="ARBA00022490"/>
    </source>
</evidence>
<proteinExistence type="predicted"/>
<dbReference type="Gene3D" id="3.30.1520.10">
    <property type="entry name" value="Phox-like domain"/>
    <property type="match status" value="1"/>
</dbReference>
<dbReference type="InterPro" id="IPR051837">
    <property type="entry name" value="SortingNexin/PXDomain-PKLike"/>
</dbReference>
<protein>
    <submittedName>
        <fullName evidence="5">Sorting nexin-16 isoform X2</fullName>
    </submittedName>
</protein>
<dbReference type="GO" id="GO:0008333">
    <property type="term" value="P:endosome to lysosome transport"/>
    <property type="evidence" value="ECO:0007669"/>
    <property type="project" value="TreeGrafter"/>
</dbReference>
<evidence type="ECO:0000256" key="4">
    <source>
        <dbReference type="SAM" id="MobiDB-lite"/>
    </source>
</evidence>
<dbReference type="GO" id="GO:0045022">
    <property type="term" value="P:early endosome to late endosome transport"/>
    <property type="evidence" value="ECO:0007669"/>
    <property type="project" value="TreeGrafter"/>
</dbReference>
<evidence type="ECO:0000313" key="5">
    <source>
        <dbReference type="EMBL" id="CAB4025689.1"/>
    </source>
</evidence>
<gene>
    <name evidence="5" type="ORF">PACLA_8A079928</name>
</gene>
<feature type="region of interest" description="Disordered" evidence="4">
    <location>
        <begin position="250"/>
        <end position="312"/>
    </location>
</feature>
<dbReference type="GO" id="GO:0005770">
    <property type="term" value="C:late endosome"/>
    <property type="evidence" value="ECO:0007669"/>
    <property type="project" value="TreeGrafter"/>
</dbReference>
<keyword evidence="6" id="KW-1185">Reference proteome</keyword>
<feature type="compositionally biased region" description="Basic and acidic residues" evidence="4">
    <location>
        <begin position="266"/>
        <end position="301"/>
    </location>
</feature>
<dbReference type="Pfam" id="PF00787">
    <property type="entry name" value="PX"/>
    <property type="match status" value="1"/>
</dbReference>
<dbReference type="PROSITE" id="PS50195">
    <property type="entry name" value="PX"/>
    <property type="match status" value="1"/>
</dbReference>
<feature type="non-terminal residue" evidence="5">
    <location>
        <position position="312"/>
    </location>
</feature>
<dbReference type="GO" id="GO:0035091">
    <property type="term" value="F:phosphatidylinositol binding"/>
    <property type="evidence" value="ECO:0007669"/>
    <property type="project" value="InterPro"/>
</dbReference>
<keyword evidence="2" id="KW-0963">Cytoplasm</keyword>
<organism evidence="5 6">
    <name type="scientific">Paramuricea clavata</name>
    <name type="common">Red gorgonian</name>
    <name type="synonym">Violescent sea-whip</name>
    <dbReference type="NCBI Taxonomy" id="317549"/>
    <lineage>
        <taxon>Eukaryota</taxon>
        <taxon>Metazoa</taxon>
        <taxon>Cnidaria</taxon>
        <taxon>Anthozoa</taxon>
        <taxon>Octocorallia</taxon>
        <taxon>Malacalcyonacea</taxon>
        <taxon>Plexauridae</taxon>
        <taxon>Paramuricea</taxon>
    </lineage>
</organism>
<keyword evidence="3" id="KW-0175">Coiled coil</keyword>
<dbReference type="AlphaFoldDB" id="A0A7D9JAR9"/>
<sequence>LILRYSLRLHKKVESVHQFDLRQQLTASFPRIKLQLPPKRRFGDNFNPDFIARRAQRLQNFLRTILQHRNLRISRETREFFCLDDPPGPFDSLEESRAYVQFLEEQMENTKSIVTELTCQLEATKSQLSEARSQIRSLEWNLRQRHSPDPPGHSTPATNSSVLRHAMDVQLSDISDTCPGPKARKSVSFPQTKSASEGNLLQLKRRGRPNFPTLKDESGFRHSITFGDDSFLYNGFLDVEFHSNVTRKMKERKRKVRKGKVAGKKQKYEVENSGHEIKNKEKDKPVRTRKSREHEKEKRDSGIIGDNCTDSD</sequence>
<evidence type="ECO:0000313" key="6">
    <source>
        <dbReference type="Proteomes" id="UP001152795"/>
    </source>
</evidence>
<dbReference type="Proteomes" id="UP001152795">
    <property type="component" value="Unassembled WGS sequence"/>
</dbReference>
<feature type="compositionally biased region" description="Basic residues" evidence="4">
    <location>
        <begin position="250"/>
        <end position="265"/>
    </location>
</feature>
<evidence type="ECO:0000256" key="1">
    <source>
        <dbReference type="ARBA" id="ARBA00004496"/>
    </source>
</evidence>
<dbReference type="OrthoDB" id="76516at2759"/>
<dbReference type="PANTHER" id="PTHR22999">
    <property type="entry name" value="PX SERINE/THREONINE KINASE PXK"/>
    <property type="match status" value="1"/>
</dbReference>
<feature type="coiled-coil region" evidence="3">
    <location>
        <begin position="100"/>
        <end position="141"/>
    </location>
</feature>
<dbReference type="InterPro" id="IPR036871">
    <property type="entry name" value="PX_dom_sf"/>
</dbReference>
<dbReference type="EMBL" id="CACRXK020013759">
    <property type="protein sequence ID" value="CAB4025689.1"/>
    <property type="molecule type" value="Genomic_DNA"/>
</dbReference>
<comment type="subcellular location">
    <subcellularLocation>
        <location evidence="1">Cytoplasm</location>
    </subcellularLocation>
</comment>
<dbReference type="InterPro" id="IPR001683">
    <property type="entry name" value="PX_dom"/>
</dbReference>